<evidence type="ECO:0000256" key="12">
    <source>
        <dbReference type="ARBA" id="ARBA00022989"/>
    </source>
</evidence>
<evidence type="ECO:0000256" key="13">
    <source>
        <dbReference type="ARBA" id="ARBA00023128"/>
    </source>
</evidence>
<dbReference type="OrthoDB" id="430293at2759"/>
<keyword evidence="11" id="KW-0106">Calcium</keyword>
<feature type="region of interest" description="Disordered" evidence="15">
    <location>
        <begin position="1"/>
        <end position="21"/>
    </location>
</feature>
<accession>A0A6P8B984</accession>
<reference evidence="18" key="2">
    <citation type="submission" date="2019-10" db="EMBL/GenBank/DDBJ databases">
        <authorList>
            <consortium name="NCBI Genome Project"/>
        </authorList>
    </citation>
    <scope>NUCLEOTIDE SEQUENCE</scope>
    <source>
        <strain evidence="18">NI907</strain>
    </source>
</reference>
<comment type="similarity">
    <text evidence="3">Belongs to the LCL3 family.</text>
</comment>
<dbReference type="SUPFAM" id="SSF50199">
    <property type="entry name" value="Staphylococcal nuclease"/>
    <property type="match status" value="1"/>
</dbReference>
<evidence type="ECO:0000256" key="9">
    <source>
        <dbReference type="ARBA" id="ARBA00022759"/>
    </source>
</evidence>
<evidence type="ECO:0000256" key="15">
    <source>
        <dbReference type="SAM" id="MobiDB-lite"/>
    </source>
</evidence>
<keyword evidence="7" id="KW-0540">Nuclease</keyword>
<dbReference type="GO" id="GO:0004519">
    <property type="term" value="F:endonuclease activity"/>
    <property type="evidence" value="ECO:0007669"/>
    <property type="project" value="UniProtKB-KW"/>
</dbReference>
<keyword evidence="17" id="KW-1185">Reference proteome</keyword>
<gene>
    <name evidence="18" type="ORF">PgNI_04740</name>
</gene>
<feature type="region of interest" description="Disordered" evidence="15">
    <location>
        <begin position="235"/>
        <end position="258"/>
    </location>
</feature>
<keyword evidence="14" id="KW-0472">Membrane</keyword>
<dbReference type="PROSITE" id="PS50830">
    <property type="entry name" value="TNASE_3"/>
    <property type="match status" value="1"/>
</dbReference>
<proteinExistence type="inferred from homology"/>
<dbReference type="GO" id="GO:0016020">
    <property type="term" value="C:membrane"/>
    <property type="evidence" value="ECO:0007669"/>
    <property type="project" value="UniProtKB-SubCell"/>
</dbReference>
<keyword evidence="10" id="KW-0378">Hydrolase</keyword>
<protein>
    <recommendedName>
        <fullName evidence="4">Probable endonuclease LCL3</fullName>
    </recommendedName>
    <alternativeName>
        <fullName evidence="5">Probable endonuclease lcl3</fullName>
    </alternativeName>
</protein>
<keyword evidence="13" id="KW-0496">Mitochondrion</keyword>
<keyword evidence="6" id="KW-0812">Transmembrane</keyword>
<evidence type="ECO:0000256" key="6">
    <source>
        <dbReference type="ARBA" id="ARBA00022692"/>
    </source>
</evidence>
<dbReference type="Pfam" id="PF00565">
    <property type="entry name" value="SNase"/>
    <property type="match status" value="1"/>
</dbReference>
<evidence type="ECO:0000313" key="18">
    <source>
        <dbReference type="RefSeq" id="XP_030983757.1"/>
    </source>
</evidence>
<keyword evidence="8" id="KW-0479">Metal-binding</keyword>
<name>A0A6P8B984_PYRGI</name>
<evidence type="ECO:0000256" key="4">
    <source>
        <dbReference type="ARBA" id="ARBA00013404"/>
    </source>
</evidence>
<dbReference type="PANTHER" id="PTHR12302:SF3">
    <property type="entry name" value="SERINE_THREONINE-PROTEIN KINASE 31"/>
    <property type="match status" value="1"/>
</dbReference>
<dbReference type="GO" id="GO:0046872">
    <property type="term" value="F:metal ion binding"/>
    <property type="evidence" value="ECO:0007669"/>
    <property type="project" value="UniProtKB-KW"/>
</dbReference>
<dbReference type="FunFam" id="2.40.50.90:FF:000029">
    <property type="entry name" value="Probable endonuclease lcl3"/>
    <property type="match status" value="1"/>
</dbReference>
<sequence>MMRWPWSSDNSSDGPKPARHWNESLNKTDWEHYKEPRNWVPTAIATTTILAAVQFYRSYLRRIPGTNYIHPGFFRRRSLFGRVTSVGDGDNFHLFHTPGGRLAGWNWLRSVPTERKALKGKTIPVRIAGVDAPEAAHFGREAQPFSAEALDFLKSYILGRNVRTYIYRRDQYERVVGTVWVRHWLFRKDVGLEMIKRGLATVYDAKIGAEFGGLEEKYRAAEAKAKLKKLGMWGGRGKFESPREYKNRHAATSESKLS</sequence>
<dbReference type="RefSeq" id="XP_030983757.1">
    <property type="nucleotide sequence ID" value="XM_031124783.1"/>
</dbReference>
<evidence type="ECO:0000256" key="1">
    <source>
        <dbReference type="ARBA" id="ARBA00004167"/>
    </source>
</evidence>
<evidence type="ECO:0000259" key="16">
    <source>
        <dbReference type="PROSITE" id="PS50830"/>
    </source>
</evidence>
<evidence type="ECO:0000256" key="8">
    <source>
        <dbReference type="ARBA" id="ARBA00022723"/>
    </source>
</evidence>
<evidence type="ECO:0000313" key="17">
    <source>
        <dbReference type="Proteomes" id="UP000515153"/>
    </source>
</evidence>
<dbReference type="KEGG" id="pgri:PgNI_04740"/>
<evidence type="ECO:0000256" key="7">
    <source>
        <dbReference type="ARBA" id="ARBA00022722"/>
    </source>
</evidence>
<comment type="subcellular location">
    <subcellularLocation>
        <location evidence="1">Membrane</location>
        <topology evidence="1">Single-pass membrane protein</topology>
    </subcellularLocation>
    <subcellularLocation>
        <location evidence="2">Mitochondrion</location>
    </subcellularLocation>
</comment>
<dbReference type="GeneID" id="41959692"/>
<dbReference type="Gene3D" id="2.40.50.90">
    <property type="match status" value="1"/>
</dbReference>
<dbReference type="GO" id="GO:0016787">
    <property type="term" value="F:hydrolase activity"/>
    <property type="evidence" value="ECO:0007669"/>
    <property type="project" value="UniProtKB-KW"/>
</dbReference>
<dbReference type="SMART" id="SM00318">
    <property type="entry name" value="SNc"/>
    <property type="match status" value="1"/>
</dbReference>
<reference evidence="18" key="1">
    <citation type="journal article" date="2019" name="Mol. Biol. Evol.">
        <title>Blast fungal genomes show frequent chromosomal changes, gene gains and losses, and effector gene turnover.</title>
        <authorList>
            <person name="Gomez Luciano L.B."/>
            <person name="Jason Tsai I."/>
            <person name="Chuma I."/>
            <person name="Tosa Y."/>
            <person name="Chen Y.H."/>
            <person name="Li J.Y."/>
            <person name="Li M.Y."/>
            <person name="Jade Lu M.Y."/>
            <person name="Nakayashiki H."/>
            <person name="Li W.H."/>
        </authorList>
    </citation>
    <scope>NUCLEOTIDE SEQUENCE</scope>
    <source>
        <strain evidence="18">NI907</strain>
    </source>
</reference>
<dbReference type="PANTHER" id="PTHR12302">
    <property type="entry name" value="EBNA2 BINDING PROTEIN P100"/>
    <property type="match status" value="1"/>
</dbReference>
<dbReference type="GO" id="GO:0005739">
    <property type="term" value="C:mitochondrion"/>
    <property type="evidence" value="ECO:0007669"/>
    <property type="project" value="UniProtKB-SubCell"/>
</dbReference>
<feature type="domain" description="TNase-like" evidence="16">
    <location>
        <begin position="77"/>
        <end position="235"/>
    </location>
</feature>
<dbReference type="AlphaFoldDB" id="A0A6P8B984"/>
<keyword evidence="12" id="KW-1133">Transmembrane helix</keyword>
<keyword evidence="9" id="KW-0255">Endonuclease</keyword>
<dbReference type="InterPro" id="IPR016071">
    <property type="entry name" value="Staphylococal_nuclease_OB-fold"/>
</dbReference>
<dbReference type="Proteomes" id="UP000515153">
    <property type="component" value="Unplaced"/>
</dbReference>
<evidence type="ECO:0000256" key="11">
    <source>
        <dbReference type="ARBA" id="ARBA00022837"/>
    </source>
</evidence>
<evidence type="ECO:0000256" key="10">
    <source>
        <dbReference type="ARBA" id="ARBA00022801"/>
    </source>
</evidence>
<evidence type="ECO:0000256" key="3">
    <source>
        <dbReference type="ARBA" id="ARBA00005435"/>
    </source>
</evidence>
<evidence type="ECO:0000256" key="2">
    <source>
        <dbReference type="ARBA" id="ARBA00004173"/>
    </source>
</evidence>
<organism evidence="17 18">
    <name type="scientific">Pyricularia grisea</name>
    <name type="common">Crabgrass-specific blast fungus</name>
    <name type="synonym">Magnaporthe grisea</name>
    <dbReference type="NCBI Taxonomy" id="148305"/>
    <lineage>
        <taxon>Eukaryota</taxon>
        <taxon>Fungi</taxon>
        <taxon>Dikarya</taxon>
        <taxon>Ascomycota</taxon>
        <taxon>Pezizomycotina</taxon>
        <taxon>Sordariomycetes</taxon>
        <taxon>Sordariomycetidae</taxon>
        <taxon>Magnaporthales</taxon>
        <taxon>Pyriculariaceae</taxon>
        <taxon>Pyricularia</taxon>
    </lineage>
</organism>
<feature type="compositionally biased region" description="Basic and acidic residues" evidence="15">
    <location>
        <begin position="237"/>
        <end position="247"/>
    </location>
</feature>
<reference evidence="18" key="3">
    <citation type="submission" date="2025-08" db="UniProtKB">
        <authorList>
            <consortium name="RefSeq"/>
        </authorList>
    </citation>
    <scope>IDENTIFICATION</scope>
    <source>
        <strain evidence="18">NI907</strain>
    </source>
</reference>
<dbReference type="InterPro" id="IPR035437">
    <property type="entry name" value="SNase_OB-fold_sf"/>
</dbReference>
<evidence type="ECO:0000256" key="5">
    <source>
        <dbReference type="ARBA" id="ARBA00014651"/>
    </source>
</evidence>
<evidence type="ECO:0000256" key="14">
    <source>
        <dbReference type="ARBA" id="ARBA00023136"/>
    </source>
</evidence>